<sequence length="366" mass="41998">MQKKIIKKLLGKIYYGAKPQICMDVIAWAKKRGLDTIETYPPVLCEVEPYVIEDPLAKSHFDIHYDVLCRPQALVLIKNAIIKDADGLVQLPDGQVCYEGNWHLPYLLENPAYRRYFARKRYLKGNIYSLLSLWSKEFYHWFYDVLPRLEFVLPHLPSDTKFLIQENPHNYQLESLQAYGIDLDRLEIQSNGLDTKVERLWFANPIGVTGMSSAYPLQVVSNRLKRFFKIKDVGIKKHRIYISRKLAGCRRVVNEVVLEPILNEFRFDIIHCEHLSLVEQIQLFANAEAIVGPHGAGMIHMIFAPNNISTAEISPLSASIPPCYAILAKQLGHKFTRLDADLSSDLTLSDMNLEPAKLCDWIKSLS</sequence>
<dbReference type="GO" id="GO:0016757">
    <property type="term" value="F:glycosyltransferase activity"/>
    <property type="evidence" value="ECO:0007669"/>
    <property type="project" value="UniProtKB-KW"/>
</dbReference>
<keyword evidence="1" id="KW-0328">Glycosyltransferase</keyword>
<dbReference type="EMBL" id="JACJPY010000022">
    <property type="protein sequence ID" value="MBD2150275.1"/>
    <property type="molecule type" value="Genomic_DNA"/>
</dbReference>
<feature type="domain" description="Glycosyltransferase 61 catalytic" evidence="4">
    <location>
        <begin position="138"/>
        <end position="307"/>
    </location>
</feature>
<evidence type="ECO:0000256" key="3">
    <source>
        <dbReference type="ARBA" id="ARBA00023180"/>
    </source>
</evidence>
<reference evidence="5" key="2">
    <citation type="submission" date="2020-08" db="EMBL/GenBank/DDBJ databases">
        <authorList>
            <person name="Chen M."/>
            <person name="Teng W."/>
            <person name="Zhao L."/>
            <person name="Hu C."/>
            <person name="Zhou Y."/>
            <person name="Han B."/>
            <person name="Song L."/>
            <person name="Shu W."/>
        </authorList>
    </citation>
    <scope>NUCLEOTIDE SEQUENCE</scope>
    <source>
        <strain evidence="5">FACHB-1277</strain>
    </source>
</reference>
<evidence type="ECO:0000313" key="5">
    <source>
        <dbReference type="EMBL" id="MBD2150275.1"/>
    </source>
</evidence>
<keyword evidence="2" id="KW-0808">Transferase</keyword>
<evidence type="ECO:0000313" key="6">
    <source>
        <dbReference type="Proteomes" id="UP000631421"/>
    </source>
</evidence>
<reference evidence="5" key="1">
    <citation type="journal article" date="2015" name="ISME J.">
        <title>Draft Genome Sequence of Streptomyces incarnatus NRRL8089, which Produces the Nucleoside Antibiotic Sinefungin.</title>
        <authorList>
            <person name="Oshima K."/>
            <person name="Hattori M."/>
            <person name="Shimizu H."/>
            <person name="Fukuda K."/>
            <person name="Nemoto M."/>
            <person name="Inagaki K."/>
            <person name="Tamura T."/>
        </authorList>
    </citation>
    <scope>NUCLEOTIDE SEQUENCE</scope>
    <source>
        <strain evidence="5">FACHB-1277</strain>
    </source>
</reference>
<protein>
    <submittedName>
        <fullName evidence="5">Glycosyltransferase family 61 protein</fullName>
    </submittedName>
</protein>
<accession>A0A926Z639</accession>
<dbReference type="Pfam" id="PF04577">
    <property type="entry name" value="Glyco_transf_61"/>
    <property type="match status" value="1"/>
</dbReference>
<organism evidence="5 6">
    <name type="scientific">Pseudanabaena cinerea FACHB-1277</name>
    <dbReference type="NCBI Taxonomy" id="2949581"/>
    <lineage>
        <taxon>Bacteria</taxon>
        <taxon>Bacillati</taxon>
        <taxon>Cyanobacteriota</taxon>
        <taxon>Cyanophyceae</taxon>
        <taxon>Pseudanabaenales</taxon>
        <taxon>Pseudanabaenaceae</taxon>
        <taxon>Pseudanabaena</taxon>
        <taxon>Pseudanabaena cinerea</taxon>
    </lineage>
</organism>
<dbReference type="PANTHER" id="PTHR20961">
    <property type="entry name" value="GLYCOSYLTRANSFERASE"/>
    <property type="match status" value="1"/>
</dbReference>
<keyword evidence="3" id="KW-0325">Glycoprotein</keyword>
<keyword evidence="6" id="KW-1185">Reference proteome</keyword>
<name>A0A926Z639_9CYAN</name>
<comment type="caution">
    <text evidence="5">The sequence shown here is derived from an EMBL/GenBank/DDBJ whole genome shotgun (WGS) entry which is preliminary data.</text>
</comment>
<dbReference type="InterPro" id="IPR007657">
    <property type="entry name" value="Glycosyltransferase_61"/>
</dbReference>
<dbReference type="Proteomes" id="UP000631421">
    <property type="component" value="Unassembled WGS sequence"/>
</dbReference>
<gene>
    <name evidence="5" type="ORF">H6F44_09115</name>
</gene>
<dbReference type="RefSeq" id="WP_190350636.1">
    <property type="nucleotide sequence ID" value="NZ_JACJPY010000022.1"/>
</dbReference>
<dbReference type="AlphaFoldDB" id="A0A926Z639"/>
<evidence type="ECO:0000256" key="1">
    <source>
        <dbReference type="ARBA" id="ARBA00022676"/>
    </source>
</evidence>
<evidence type="ECO:0000256" key="2">
    <source>
        <dbReference type="ARBA" id="ARBA00022679"/>
    </source>
</evidence>
<evidence type="ECO:0000259" key="4">
    <source>
        <dbReference type="Pfam" id="PF04577"/>
    </source>
</evidence>
<proteinExistence type="predicted"/>
<dbReference type="InterPro" id="IPR049625">
    <property type="entry name" value="Glyco_transf_61_cat"/>
</dbReference>